<dbReference type="RefSeq" id="XP_073777239.1">
    <property type="nucleotide sequence ID" value="XM_073921138.1"/>
</dbReference>
<name>A0AC58H5J0_DANRE</name>
<reference evidence="2" key="1">
    <citation type="submission" date="2025-08" db="UniProtKB">
        <authorList>
            <consortium name="RefSeq"/>
        </authorList>
    </citation>
    <scope>IDENTIFICATION</scope>
    <source>
        <strain evidence="2">Tuebingen</strain>
        <tissue evidence="2">Fibroblasts and whole tissue</tissue>
    </source>
</reference>
<dbReference type="Proteomes" id="UP000000437">
    <property type="component" value="Chromosome 14"/>
</dbReference>
<protein>
    <submittedName>
        <fullName evidence="2">T-cell leukemia homeobox protein 2 isoform X2</fullName>
    </submittedName>
</protein>
<keyword evidence="2" id="KW-0238">DNA-binding</keyword>
<keyword evidence="1" id="KW-1185">Reference proteome</keyword>
<gene>
    <name evidence="2" type="primary">tlx2</name>
    <name evidence="2" type="synonym">hox11l</name>
    <name evidence="2" type="synonym">Tlx-3a</name>
    <name evidence="2" type="synonym">tlx3a</name>
    <name evidence="2" type="synonym">tlxA</name>
</gene>
<proteinExistence type="predicted"/>
<sequence length="160" mass="16645">MAGQPLQDPSAAKRITEHLGRSCSVPVLRHTADRSSVPEPDTTEAKKAAYVVQPRADLRAGETLSPAEISGVRGARHTRQGLEDDRRSSQNLVSKQKNKMEEADSGGEGGRATASQPSDAAASAGGLSEDPESAAPTRPALPSQLLALCPAELTALGRGQ</sequence>
<accession>A0AC58H5J0</accession>
<keyword evidence="2" id="KW-0371">Homeobox</keyword>
<organism evidence="1 2">
    <name type="scientific">Danio rerio</name>
    <name type="common">Zebrafish</name>
    <name type="synonym">Brachydanio rerio</name>
    <dbReference type="NCBI Taxonomy" id="7955"/>
    <lineage>
        <taxon>Eukaryota</taxon>
        <taxon>Metazoa</taxon>
        <taxon>Chordata</taxon>
        <taxon>Craniata</taxon>
        <taxon>Vertebrata</taxon>
        <taxon>Euteleostomi</taxon>
        <taxon>Actinopterygii</taxon>
        <taxon>Neopterygii</taxon>
        <taxon>Teleostei</taxon>
        <taxon>Ostariophysi</taxon>
        <taxon>Cypriniformes</taxon>
        <taxon>Danionidae</taxon>
        <taxon>Danioninae</taxon>
        <taxon>Danio</taxon>
    </lineage>
</organism>
<evidence type="ECO:0000313" key="2">
    <source>
        <dbReference type="RefSeq" id="XP_073777239.1"/>
    </source>
</evidence>
<evidence type="ECO:0000313" key="1">
    <source>
        <dbReference type="Proteomes" id="UP000000437"/>
    </source>
</evidence>